<name>A0A5A7QLK5_STRAF</name>
<dbReference type="GO" id="GO:0016301">
    <property type="term" value="F:kinase activity"/>
    <property type="evidence" value="ECO:0007669"/>
    <property type="project" value="UniProtKB-KW"/>
</dbReference>
<dbReference type="AlphaFoldDB" id="A0A5A7QLK5"/>
<accession>A0A5A7QLK5</accession>
<keyword evidence="2" id="KW-1185">Reference proteome</keyword>
<protein>
    <submittedName>
        <fullName evidence="1">Response regulator receiver sensor signal transduction histidine kinase</fullName>
    </submittedName>
</protein>
<keyword evidence="1" id="KW-0808">Transferase</keyword>
<dbReference type="Proteomes" id="UP000325081">
    <property type="component" value="Unassembled WGS sequence"/>
</dbReference>
<reference evidence="2" key="1">
    <citation type="journal article" date="2019" name="Curr. Biol.">
        <title>Genome Sequence of Striga asiatica Provides Insight into the Evolution of Plant Parasitism.</title>
        <authorList>
            <person name="Yoshida S."/>
            <person name="Kim S."/>
            <person name="Wafula E.K."/>
            <person name="Tanskanen J."/>
            <person name="Kim Y.M."/>
            <person name="Honaas L."/>
            <person name="Yang Z."/>
            <person name="Spallek T."/>
            <person name="Conn C.E."/>
            <person name="Ichihashi Y."/>
            <person name="Cheong K."/>
            <person name="Cui S."/>
            <person name="Der J.P."/>
            <person name="Gundlach H."/>
            <person name="Jiao Y."/>
            <person name="Hori C."/>
            <person name="Ishida J.K."/>
            <person name="Kasahara H."/>
            <person name="Kiba T."/>
            <person name="Kim M.S."/>
            <person name="Koo N."/>
            <person name="Laohavisit A."/>
            <person name="Lee Y.H."/>
            <person name="Lumba S."/>
            <person name="McCourt P."/>
            <person name="Mortimer J.C."/>
            <person name="Mutuku J.M."/>
            <person name="Nomura T."/>
            <person name="Sasaki-Sekimoto Y."/>
            <person name="Seto Y."/>
            <person name="Wang Y."/>
            <person name="Wakatake T."/>
            <person name="Sakakibara H."/>
            <person name="Demura T."/>
            <person name="Yamaguchi S."/>
            <person name="Yoneyama K."/>
            <person name="Manabe R.I."/>
            <person name="Nelson D.C."/>
            <person name="Schulman A.H."/>
            <person name="Timko M.P."/>
            <person name="dePamphilis C.W."/>
            <person name="Choi D."/>
            <person name="Shirasu K."/>
        </authorList>
    </citation>
    <scope>NUCLEOTIDE SEQUENCE [LARGE SCALE GENOMIC DNA]</scope>
    <source>
        <strain evidence="2">cv. UVA1</strain>
    </source>
</reference>
<gene>
    <name evidence="1" type="ORF">STAS_23169</name>
</gene>
<comment type="caution">
    <text evidence="1">The sequence shown here is derived from an EMBL/GenBank/DDBJ whole genome shotgun (WGS) entry which is preliminary data.</text>
</comment>
<keyword evidence="1" id="KW-0418">Kinase</keyword>
<organism evidence="1 2">
    <name type="scientific">Striga asiatica</name>
    <name type="common">Asiatic witchweed</name>
    <name type="synonym">Buchnera asiatica</name>
    <dbReference type="NCBI Taxonomy" id="4170"/>
    <lineage>
        <taxon>Eukaryota</taxon>
        <taxon>Viridiplantae</taxon>
        <taxon>Streptophyta</taxon>
        <taxon>Embryophyta</taxon>
        <taxon>Tracheophyta</taxon>
        <taxon>Spermatophyta</taxon>
        <taxon>Magnoliopsida</taxon>
        <taxon>eudicotyledons</taxon>
        <taxon>Gunneridae</taxon>
        <taxon>Pentapetalae</taxon>
        <taxon>asterids</taxon>
        <taxon>lamiids</taxon>
        <taxon>Lamiales</taxon>
        <taxon>Orobanchaceae</taxon>
        <taxon>Buchnereae</taxon>
        <taxon>Striga</taxon>
    </lineage>
</organism>
<proteinExistence type="predicted"/>
<evidence type="ECO:0000313" key="2">
    <source>
        <dbReference type="Proteomes" id="UP000325081"/>
    </source>
</evidence>
<sequence>MSHSGTKYQNLSRCVDRKRPERSIQASWKFRTLNCAFTQPTWSFWHPGISTASATTNELNGRPSRVSERLAKTSRLEAVNAVLQLERVQPLFNLSIRLRALPGGFNDEPGNWAIQIHSSATPSRLGVREGGVRYRPLPSFSSERVPLSLVPILPTSEGEIKRQDFAPTKAKLLNQLLEAVLATLAS</sequence>
<evidence type="ECO:0000313" key="1">
    <source>
        <dbReference type="EMBL" id="GER46119.1"/>
    </source>
</evidence>
<dbReference type="EMBL" id="BKCP01007405">
    <property type="protein sequence ID" value="GER46119.1"/>
    <property type="molecule type" value="Genomic_DNA"/>
</dbReference>